<name>A0A7W4IN31_9PROT</name>
<feature type="compositionally biased region" description="Basic and acidic residues" evidence="1">
    <location>
        <begin position="48"/>
        <end position="65"/>
    </location>
</feature>
<sequence length="96" mass="10776">MPTTPQTITVTLGSSYVDRVTGFSGIATARTEYLTGRSRVELSPSLRPDGRLPRPEWFDEERLDRAQPCNLGGRPKKDETSQEASERRARERAIQA</sequence>
<keyword evidence="4" id="KW-1185">Reference proteome</keyword>
<dbReference type="Proteomes" id="UP000540490">
    <property type="component" value="Unassembled WGS sequence"/>
</dbReference>
<evidence type="ECO:0000313" key="4">
    <source>
        <dbReference type="Proteomes" id="UP000540490"/>
    </source>
</evidence>
<evidence type="ECO:0000313" key="2">
    <source>
        <dbReference type="EMBL" id="MBB2165965.1"/>
    </source>
</evidence>
<accession>A0A7W4IN31</accession>
<organism evidence="2 5">
    <name type="scientific">Gluconacetobacter dulcium</name>
    <dbReference type="NCBI Taxonomy" id="2729096"/>
    <lineage>
        <taxon>Bacteria</taxon>
        <taxon>Pseudomonadati</taxon>
        <taxon>Pseudomonadota</taxon>
        <taxon>Alphaproteobacteria</taxon>
        <taxon>Acetobacterales</taxon>
        <taxon>Acetobacteraceae</taxon>
        <taxon>Gluconacetobacter</taxon>
    </lineage>
</organism>
<evidence type="ECO:0000256" key="1">
    <source>
        <dbReference type="SAM" id="MobiDB-lite"/>
    </source>
</evidence>
<proteinExistence type="predicted"/>
<evidence type="ECO:0000313" key="3">
    <source>
        <dbReference type="EMBL" id="MBB2195102.1"/>
    </source>
</evidence>
<feature type="compositionally biased region" description="Basic and acidic residues" evidence="1">
    <location>
        <begin position="75"/>
        <end position="96"/>
    </location>
</feature>
<dbReference type="Proteomes" id="UP000561077">
    <property type="component" value="Unassembled WGS sequence"/>
</dbReference>
<comment type="caution">
    <text evidence="2">The sequence shown here is derived from an EMBL/GenBank/DDBJ whole genome shotgun (WGS) entry which is preliminary data.</text>
</comment>
<feature type="region of interest" description="Disordered" evidence="1">
    <location>
        <begin position="42"/>
        <end position="96"/>
    </location>
</feature>
<dbReference type="RefSeq" id="WP_182975015.1">
    <property type="nucleotide sequence ID" value="NZ_JABEQN010000023.1"/>
</dbReference>
<protein>
    <submittedName>
        <fullName evidence="2">Uncharacterized protein</fullName>
    </submittedName>
</protein>
<reference evidence="4 5" key="1">
    <citation type="submission" date="2020-04" db="EMBL/GenBank/DDBJ databases">
        <title>Description of novel Gluconacetobacter.</title>
        <authorList>
            <person name="Sombolestani A."/>
        </authorList>
    </citation>
    <scope>NUCLEOTIDE SEQUENCE [LARGE SCALE GENOMIC DNA]</scope>
    <source>
        <strain evidence="3 4">LMG 1728</strain>
        <strain evidence="2 5">LMG 1731</strain>
    </source>
</reference>
<gene>
    <name evidence="3" type="ORF">HLH25_15975</name>
    <name evidence="2" type="ORF">HLH26_15790</name>
</gene>
<dbReference type="EMBL" id="JABEQO010000023">
    <property type="protein sequence ID" value="MBB2165965.1"/>
    <property type="molecule type" value="Genomic_DNA"/>
</dbReference>
<dbReference type="EMBL" id="JABEQN010000023">
    <property type="protein sequence ID" value="MBB2195102.1"/>
    <property type="molecule type" value="Genomic_DNA"/>
</dbReference>
<evidence type="ECO:0000313" key="5">
    <source>
        <dbReference type="Proteomes" id="UP000561077"/>
    </source>
</evidence>
<dbReference type="AlphaFoldDB" id="A0A7W4IN31"/>